<proteinExistence type="predicted"/>
<protein>
    <submittedName>
        <fullName evidence="2">Uncharacterized protein</fullName>
    </submittedName>
</protein>
<keyword evidence="3" id="KW-1185">Reference proteome</keyword>
<reference evidence="2" key="1">
    <citation type="journal article" date="2023" name="Nat. Commun.">
        <title>Diploid and tetraploid genomes of Acorus and the evolution of monocots.</title>
        <authorList>
            <person name="Ma L."/>
            <person name="Liu K.W."/>
            <person name="Li Z."/>
            <person name="Hsiao Y.Y."/>
            <person name="Qi Y."/>
            <person name="Fu T."/>
            <person name="Tang G.D."/>
            <person name="Zhang D."/>
            <person name="Sun W.H."/>
            <person name="Liu D.K."/>
            <person name="Li Y."/>
            <person name="Chen G.Z."/>
            <person name="Liu X.D."/>
            <person name="Liao X.Y."/>
            <person name="Jiang Y.T."/>
            <person name="Yu X."/>
            <person name="Hao Y."/>
            <person name="Huang J."/>
            <person name="Zhao X.W."/>
            <person name="Ke S."/>
            <person name="Chen Y.Y."/>
            <person name="Wu W.L."/>
            <person name="Hsu J.L."/>
            <person name="Lin Y.F."/>
            <person name="Huang M.D."/>
            <person name="Li C.Y."/>
            <person name="Huang L."/>
            <person name="Wang Z.W."/>
            <person name="Zhao X."/>
            <person name="Zhong W.Y."/>
            <person name="Peng D.H."/>
            <person name="Ahmad S."/>
            <person name="Lan S."/>
            <person name="Zhang J.S."/>
            <person name="Tsai W.C."/>
            <person name="Van de Peer Y."/>
            <person name="Liu Z.J."/>
        </authorList>
    </citation>
    <scope>NUCLEOTIDE SEQUENCE</scope>
    <source>
        <strain evidence="2">CP</strain>
    </source>
</reference>
<accession>A0AAV9E0B5</accession>
<dbReference type="EMBL" id="JAUJYO010000010">
    <property type="protein sequence ID" value="KAK1306814.1"/>
    <property type="molecule type" value="Genomic_DNA"/>
</dbReference>
<comment type="caution">
    <text evidence="2">The sequence shown here is derived from an EMBL/GenBank/DDBJ whole genome shotgun (WGS) entry which is preliminary data.</text>
</comment>
<feature type="compositionally biased region" description="Basic and acidic residues" evidence="1">
    <location>
        <begin position="63"/>
        <end position="79"/>
    </location>
</feature>
<dbReference type="Proteomes" id="UP001180020">
    <property type="component" value="Unassembled WGS sequence"/>
</dbReference>
<reference evidence="2" key="2">
    <citation type="submission" date="2023-06" db="EMBL/GenBank/DDBJ databases">
        <authorList>
            <person name="Ma L."/>
            <person name="Liu K.-W."/>
            <person name="Li Z."/>
            <person name="Hsiao Y.-Y."/>
            <person name="Qi Y."/>
            <person name="Fu T."/>
            <person name="Tang G."/>
            <person name="Zhang D."/>
            <person name="Sun W.-H."/>
            <person name="Liu D.-K."/>
            <person name="Li Y."/>
            <person name="Chen G.-Z."/>
            <person name="Liu X.-D."/>
            <person name="Liao X.-Y."/>
            <person name="Jiang Y.-T."/>
            <person name="Yu X."/>
            <person name="Hao Y."/>
            <person name="Huang J."/>
            <person name="Zhao X.-W."/>
            <person name="Ke S."/>
            <person name="Chen Y.-Y."/>
            <person name="Wu W.-L."/>
            <person name="Hsu J.-L."/>
            <person name="Lin Y.-F."/>
            <person name="Huang M.-D."/>
            <person name="Li C.-Y."/>
            <person name="Huang L."/>
            <person name="Wang Z.-W."/>
            <person name="Zhao X."/>
            <person name="Zhong W.-Y."/>
            <person name="Peng D.-H."/>
            <person name="Ahmad S."/>
            <person name="Lan S."/>
            <person name="Zhang J.-S."/>
            <person name="Tsai W.-C."/>
            <person name="Van De Peer Y."/>
            <person name="Liu Z.-J."/>
        </authorList>
    </citation>
    <scope>NUCLEOTIDE SEQUENCE</scope>
    <source>
        <strain evidence="2">CP</strain>
        <tissue evidence="2">Leaves</tissue>
    </source>
</reference>
<sequence length="131" mass="14866">MVEPEIAFAAPLNPYTDGGIEELAVRHELYGEEEERHLDNNKEDDSKLEEHFESEDGDCDGVFDEHTVEENEDQQKQDPLDEVGEQHSGSYSDDPKQMRNLPEPPSPHEPSPQATPLTPKETVKNDKLDKL</sequence>
<feature type="region of interest" description="Disordered" evidence="1">
    <location>
        <begin position="31"/>
        <end position="131"/>
    </location>
</feature>
<feature type="compositionally biased region" description="Basic and acidic residues" evidence="1">
    <location>
        <begin position="31"/>
        <end position="51"/>
    </location>
</feature>
<gene>
    <name evidence="2" type="ORF">QJS10_CPA10g01811</name>
</gene>
<feature type="compositionally biased region" description="Basic and acidic residues" evidence="1">
    <location>
        <begin position="121"/>
        <end position="131"/>
    </location>
</feature>
<organism evidence="2 3">
    <name type="scientific">Acorus calamus</name>
    <name type="common">Sweet flag</name>
    <dbReference type="NCBI Taxonomy" id="4465"/>
    <lineage>
        <taxon>Eukaryota</taxon>
        <taxon>Viridiplantae</taxon>
        <taxon>Streptophyta</taxon>
        <taxon>Embryophyta</taxon>
        <taxon>Tracheophyta</taxon>
        <taxon>Spermatophyta</taxon>
        <taxon>Magnoliopsida</taxon>
        <taxon>Liliopsida</taxon>
        <taxon>Acoraceae</taxon>
        <taxon>Acorus</taxon>
    </lineage>
</organism>
<name>A0AAV9E0B5_ACOCL</name>
<feature type="compositionally biased region" description="Acidic residues" evidence="1">
    <location>
        <begin position="52"/>
        <end position="62"/>
    </location>
</feature>
<evidence type="ECO:0000256" key="1">
    <source>
        <dbReference type="SAM" id="MobiDB-lite"/>
    </source>
</evidence>
<evidence type="ECO:0000313" key="3">
    <source>
        <dbReference type="Proteomes" id="UP001180020"/>
    </source>
</evidence>
<evidence type="ECO:0000313" key="2">
    <source>
        <dbReference type="EMBL" id="KAK1306814.1"/>
    </source>
</evidence>
<dbReference type="AlphaFoldDB" id="A0AAV9E0B5"/>